<accession>A0A510DSG5</accession>
<evidence type="ECO:0000313" key="1">
    <source>
        <dbReference type="EMBL" id="BBG23122.1"/>
    </source>
</evidence>
<dbReference type="KEGG" id="step:IC006_0406"/>
<keyword evidence="3" id="KW-1185">Reference proteome</keyword>
<proteinExistence type="predicted"/>
<dbReference type="RefSeq" id="WP_156303829.1">
    <property type="nucleotide sequence ID" value="NZ_BBCL01000018.1"/>
</dbReference>
<gene>
    <name evidence="1" type="ORF">IC006_0406</name>
    <name evidence="2" type="ORF">IC007_0377</name>
</gene>
<evidence type="ECO:0000313" key="4">
    <source>
        <dbReference type="Proteomes" id="UP000325030"/>
    </source>
</evidence>
<protein>
    <submittedName>
        <fullName evidence="2">Uncharacterized protein</fullName>
    </submittedName>
</protein>
<dbReference type="Proteomes" id="UP000325030">
    <property type="component" value="Chromosome"/>
</dbReference>
<reference evidence="4" key="1">
    <citation type="submission" date="2018-09" db="EMBL/GenBank/DDBJ databases">
        <title>Complete Genome Sequencing of Sulfolobus sp. JCM 16834.</title>
        <authorList>
            <person name="Kato S."/>
            <person name="Itoh T."/>
            <person name="Ohkuma M."/>
        </authorList>
    </citation>
    <scope>NUCLEOTIDE SEQUENCE [LARGE SCALE GENOMIC DNA]</scope>
    <source>
        <strain evidence="4">IC-007</strain>
    </source>
</reference>
<name>A0A510E081_9CREN</name>
<organism evidence="2 4">
    <name type="scientific">Sulfuracidifex tepidarius</name>
    <dbReference type="NCBI Taxonomy" id="1294262"/>
    <lineage>
        <taxon>Archaea</taxon>
        <taxon>Thermoproteota</taxon>
        <taxon>Thermoprotei</taxon>
        <taxon>Sulfolobales</taxon>
        <taxon>Sulfolobaceae</taxon>
        <taxon>Sulfuracidifex</taxon>
    </lineage>
</organism>
<evidence type="ECO:0000313" key="3">
    <source>
        <dbReference type="Proteomes" id="UP000322983"/>
    </source>
</evidence>
<accession>A0A510E081</accession>
<dbReference type="EMBL" id="AP018930">
    <property type="protein sequence ID" value="BBG25872.1"/>
    <property type="molecule type" value="Genomic_DNA"/>
</dbReference>
<dbReference type="AlphaFoldDB" id="A0A510E081"/>
<dbReference type="Proteomes" id="UP000322983">
    <property type="component" value="Chromosome"/>
</dbReference>
<evidence type="ECO:0000313" key="2">
    <source>
        <dbReference type="EMBL" id="BBG25872.1"/>
    </source>
</evidence>
<dbReference type="EMBL" id="AP018929">
    <property type="protein sequence ID" value="BBG23122.1"/>
    <property type="molecule type" value="Genomic_DNA"/>
</dbReference>
<reference evidence="2 3" key="2">
    <citation type="journal article" date="2020" name="Int. J. Syst. Evol. Microbiol.">
        <title>Sulfuracidifex tepidarius gen. nov., sp. nov. and transfer of Sulfolobus metallicus Huber and Stetter 1992 to the genus Sulfuracidifex as Sulfuracidifex metallicus comb. nov.</title>
        <authorList>
            <person name="Itoh T."/>
            <person name="Miura T."/>
            <person name="Sakai H.D."/>
            <person name="Kato S."/>
            <person name="Ohkuma M."/>
            <person name="Takashina T."/>
        </authorList>
    </citation>
    <scope>NUCLEOTIDE SEQUENCE</scope>
    <source>
        <strain evidence="1 3">IC-006</strain>
        <strain evidence="2">IC-007</strain>
    </source>
</reference>
<sequence>MRDKGLELLKTPRQHVDAGHMMTEDRLLSDIYIDTKGMMRDEEQWLCLGE</sequence>